<reference evidence="1" key="1">
    <citation type="submission" date="2011-09" db="EMBL/GenBank/DDBJ databases">
        <title>The permanent draft genome of Mucilaginibacter paludis DSM 18603.</title>
        <authorList>
            <consortium name="US DOE Joint Genome Institute (JGI-PGF)"/>
            <person name="Lucas S."/>
            <person name="Han J."/>
            <person name="Lapidus A."/>
            <person name="Bruce D."/>
            <person name="Goodwin L."/>
            <person name="Pitluck S."/>
            <person name="Peters L."/>
            <person name="Kyrpides N."/>
            <person name="Mavromatis K."/>
            <person name="Ivanova N."/>
            <person name="Mikhailova N."/>
            <person name="Held B."/>
            <person name="Detter J.C."/>
            <person name="Tapia R."/>
            <person name="Han C."/>
            <person name="Land M."/>
            <person name="Hauser L."/>
            <person name="Markowitz V."/>
            <person name="Cheng J.-F."/>
            <person name="Hugenholtz P."/>
            <person name="Woyke T."/>
            <person name="Wu D."/>
            <person name="Tindall B."/>
            <person name="Brambilla E."/>
            <person name="Klenk H.-P."/>
            <person name="Eisen J.A."/>
        </authorList>
    </citation>
    <scope>NUCLEOTIDE SEQUENCE [LARGE SCALE GENOMIC DNA]</scope>
    <source>
        <strain evidence="1">DSM 18603</strain>
    </source>
</reference>
<dbReference type="Proteomes" id="UP000002774">
    <property type="component" value="Chromosome"/>
</dbReference>
<name>H1Y6C8_9SPHI</name>
<keyword evidence="2" id="KW-1185">Reference proteome</keyword>
<sequence>MTPEISCFTNLELRMKIDQIMSKFNKYSDLDVHNYKNMY</sequence>
<evidence type="ECO:0000313" key="1">
    <source>
        <dbReference type="EMBL" id="EHQ24876.1"/>
    </source>
</evidence>
<evidence type="ECO:0000313" key="2">
    <source>
        <dbReference type="Proteomes" id="UP000002774"/>
    </source>
</evidence>
<organism evidence="1 2">
    <name type="scientific">Mucilaginibacter paludis DSM 18603</name>
    <dbReference type="NCBI Taxonomy" id="714943"/>
    <lineage>
        <taxon>Bacteria</taxon>
        <taxon>Pseudomonadati</taxon>
        <taxon>Bacteroidota</taxon>
        <taxon>Sphingobacteriia</taxon>
        <taxon>Sphingobacteriales</taxon>
        <taxon>Sphingobacteriaceae</taxon>
        <taxon>Mucilaginibacter</taxon>
    </lineage>
</organism>
<dbReference type="HOGENOM" id="CLU_3312948_0_0_10"/>
<protein>
    <submittedName>
        <fullName evidence="1">Uncharacterized protein</fullName>
    </submittedName>
</protein>
<proteinExistence type="predicted"/>
<gene>
    <name evidence="1" type="ORF">Mucpa_0695</name>
</gene>
<dbReference type="AlphaFoldDB" id="H1Y6C8"/>
<accession>H1Y6C8</accession>
<dbReference type="EMBL" id="CM001403">
    <property type="protein sequence ID" value="EHQ24876.1"/>
    <property type="molecule type" value="Genomic_DNA"/>
</dbReference>